<reference evidence="2" key="1">
    <citation type="journal article" date="2012" name="Nat. Biotechnol.">
        <title>Reference genome sequence of the model plant Setaria.</title>
        <authorList>
            <person name="Bennetzen J.L."/>
            <person name="Schmutz J."/>
            <person name="Wang H."/>
            <person name="Percifield R."/>
            <person name="Hawkins J."/>
            <person name="Pontaroli A.C."/>
            <person name="Estep M."/>
            <person name="Feng L."/>
            <person name="Vaughn J.N."/>
            <person name="Grimwood J."/>
            <person name="Jenkins J."/>
            <person name="Barry K."/>
            <person name="Lindquist E."/>
            <person name="Hellsten U."/>
            <person name="Deshpande S."/>
            <person name="Wang X."/>
            <person name="Wu X."/>
            <person name="Mitros T."/>
            <person name="Triplett J."/>
            <person name="Yang X."/>
            <person name="Ye C.Y."/>
            <person name="Mauro-Herrera M."/>
            <person name="Wang L."/>
            <person name="Li P."/>
            <person name="Sharma M."/>
            <person name="Sharma R."/>
            <person name="Ronald P.C."/>
            <person name="Panaud O."/>
            <person name="Kellogg E.A."/>
            <person name="Brutnell T.P."/>
            <person name="Doust A.N."/>
            <person name="Tuskan G.A."/>
            <person name="Rokhsar D."/>
            <person name="Devos K.M."/>
        </authorList>
    </citation>
    <scope>NUCLEOTIDE SEQUENCE [LARGE SCALE GENOMIC DNA]</scope>
    <source>
        <strain evidence="2">cv. Yugu1</strain>
    </source>
</reference>
<sequence>MILMGYICTRILISRDNNILAVKDSVGEVVMDTMVQVVEDTELSGDESLKEWVADSLEGEGNKTDEGDSEVDINSLLFDRYEAAMKEVIEEKSAMHEEALKRVHDDILKICVLLFF</sequence>
<dbReference type="AlphaFoldDB" id="K3Y038"/>
<dbReference type="OMA" id="YICTRIL"/>
<dbReference type="Proteomes" id="UP000004995">
    <property type="component" value="Unassembled WGS sequence"/>
</dbReference>
<dbReference type="Gramene" id="KQL10661">
    <property type="protein sequence ID" value="KQL10661"/>
    <property type="gene ID" value="SETIT_007549mg"/>
</dbReference>
<protein>
    <submittedName>
        <fullName evidence="1">Uncharacterized protein</fullName>
    </submittedName>
</protein>
<dbReference type="EMBL" id="AGNK02002463">
    <property type="status" value="NOT_ANNOTATED_CDS"/>
    <property type="molecule type" value="Genomic_DNA"/>
</dbReference>
<accession>K3Y038</accession>
<dbReference type="HOGENOM" id="CLU_169278_0_0_1"/>
<reference evidence="1" key="2">
    <citation type="submission" date="2018-08" db="UniProtKB">
        <authorList>
            <consortium name="EnsemblPlants"/>
        </authorList>
    </citation>
    <scope>IDENTIFICATION</scope>
    <source>
        <strain evidence="1">Yugu1</strain>
    </source>
</reference>
<proteinExistence type="predicted"/>
<evidence type="ECO:0000313" key="1">
    <source>
        <dbReference type="EnsemblPlants" id="KQL10661"/>
    </source>
</evidence>
<dbReference type="EnsemblPlants" id="KQL10661">
    <property type="protein sequence ID" value="KQL10661"/>
    <property type="gene ID" value="SETIT_007549mg"/>
</dbReference>
<keyword evidence="2" id="KW-1185">Reference proteome</keyword>
<organism evidence="1 2">
    <name type="scientific">Setaria italica</name>
    <name type="common">Foxtail millet</name>
    <name type="synonym">Panicum italicum</name>
    <dbReference type="NCBI Taxonomy" id="4555"/>
    <lineage>
        <taxon>Eukaryota</taxon>
        <taxon>Viridiplantae</taxon>
        <taxon>Streptophyta</taxon>
        <taxon>Embryophyta</taxon>
        <taxon>Tracheophyta</taxon>
        <taxon>Spermatophyta</taxon>
        <taxon>Magnoliopsida</taxon>
        <taxon>Liliopsida</taxon>
        <taxon>Poales</taxon>
        <taxon>Poaceae</taxon>
        <taxon>PACMAD clade</taxon>
        <taxon>Panicoideae</taxon>
        <taxon>Panicodae</taxon>
        <taxon>Paniceae</taxon>
        <taxon>Cenchrinae</taxon>
        <taxon>Setaria</taxon>
    </lineage>
</organism>
<name>K3Y038_SETIT</name>
<evidence type="ECO:0000313" key="2">
    <source>
        <dbReference type="Proteomes" id="UP000004995"/>
    </source>
</evidence>
<dbReference type="InParanoid" id="K3Y038"/>